<comment type="caution">
    <text evidence="1">The sequence shown here is derived from an EMBL/GenBank/DDBJ whole genome shotgun (WGS) entry which is preliminary data.</text>
</comment>
<gene>
    <name evidence="1" type="ORF">GF068_36295</name>
</gene>
<keyword evidence="2" id="KW-1185">Reference proteome</keyword>
<evidence type="ECO:0000313" key="2">
    <source>
        <dbReference type="Proteomes" id="UP000440224"/>
    </source>
</evidence>
<sequence length="138" mass="16160">MLLVTKAQRRDAGYSAFLDRIVRHMKLHYWRDVGHWPPETLRRRVSHCIQKGREQGFTYERSLAIFTANMIRIDPRFFEQEDIAALLADADRPEEERLEGLVKEISPDAWADAGEMCADKKEYWFTVDREMTDPSGEG</sequence>
<protein>
    <submittedName>
        <fullName evidence="1">Uncharacterized protein</fullName>
    </submittedName>
</protein>
<reference evidence="1 2" key="1">
    <citation type="submission" date="2019-10" db="EMBL/GenBank/DDBJ databases">
        <title>A soil myxobacterium in the family Polyangiaceae.</title>
        <authorList>
            <person name="Li Y."/>
            <person name="Wang J."/>
        </authorList>
    </citation>
    <scope>NUCLEOTIDE SEQUENCE [LARGE SCALE GENOMIC DNA]</scope>
    <source>
        <strain evidence="1 2">DSM 14734</strain>
    </source>
</reference>
<dbReference type="OrthoDB" id="5512293at2"/>
<name>A0A6N7PZ28_9BACT</name>
<dbReference type="RefSeq" id="WP_153824138.1">
    <property type="nucleotide sequence ID" value="NZ_WJIE01000017.1"/>
</dbReference>
<dbReference type="AlphaFoldDB" id="A0A6N7PZ28"/>
<proteinExistence type="predicted"/>
<organism evidence="1 2">
    <name type="scientific">Polyangium spumosum</name>
    <dbReference type="NCBI Taxonomy" id="889282"/>
    <lineage>
        <taxon>Bacteria</taxon>
        <taxon>Pseudomonadati</taxon>
        <taxon>Myxococcota</taxon>
        <taxon>Polyangia</taxon>
        <taxon>Polyangiales</taxon>
        <taxon>Polyangiaceae</taxon>
        <taxon>Polyangium</taxon>
    </lineage>
</organism>
<accession>A0A6N7PZ28</accession>
<dbReference type="Proteomes" id="UP000440224">
    <property type="component" value="Unassembled WGS sequence"/>
</dbReference>
<dbReference type="EMBL" id="WJIE01000017">
    <property type="protein sequence ID" value="MRG97348.1"/>
    <property type="molecule type" value="Genomic_DNA"/>
</dbReference>
<evidence type="ECO:0000313" key="1">
    <source>
        <dbReference type="EMBL" id="MRG97348.1"/>
    </source>
</evidence>